<protein>
    <recommendedName>
        <fullName evidence="1">DNA replication licensing factor MCM2-like winged-helix domain-containing protein</fullName>
    </recommendedName>
</protein>
<feature type="domain" description="DNA replication licensing factor MCM2-like winged-helix" evidence="1">
    <location>
        <begin position="1"/>
        <end position="63"/>
    </location>
</feature>
<dbReference type="Pfam" id="PF23669">
    <property type="entry name" value="WHD_MCM2"/>
    <property type="match status" value="1"/>
</dbReference>
<sequence length="68" mass="7958">MKEQIHYENARSGGLTEVSTVSIPEADFIEKAQQLRIENVKSFYSSELFNSNYFSYDAKRKQIMQTIF</sequence>
<dbReference type="Proteomes" id="UP000095283">
    <property type="component" value="Unplaced"/>
</dbReference>
<dbReference type="WBParaSite" id="Hba_17927">
    <property type="protein sequence ID" value="Hba_17927"/>
    <property type="gene ID" value="Hba_17927"/>
</dbReference>
<organism evidence="2 3">
    <name type="scientific">Heterorhabditis bacteriophora</name>
    <name type="common">Entomopathogenic nematode worm</name>
    <dbReference type="NCBI Taxonomy" id="37862"/>
    <lineage>
        <taxon>Eukaryota</taxon>
        <taxon>Metazoa</taxon>
        <taxon>Ecdysozoa</taxon>
        <taxon>Nematoda</taxon>
        <taxon>Chromadorea</taxon>
        <taxon>Rhabditida</taxon>
        <taxon>Rhabditina</taxon>
        <taxon>Rhabditomorpha</taxon>
        <taxon>Strongyloidea</taxon>
        <taxon>Heterorhabditidae</taxon>
        <taxon>Heterorhabditis</taxon>
    </lineage>
</organism>
<dbReference type="AlphaFoldDB" id="A0A1I7XK71"/>
<evidence type="ECO:0000259" key="1">
    <source>
        <dbReference type="Pfam" id="PF23669"/>
    </source>
</evidence>
<evidence type="ECO:0000313" key="2">
    <source>
        <dbReference type="Proteomes" id="UP000095283"/>
    </source>
</evidence>
<accession>A0A1I7XK71</accession>
<reference evidence="3" key="1">
    <citation type="submission" date="2016-11" db="UniProtKB">
        <authorList>
            <consortium name="WormBaseParasite"/>
        </authorList>
    </citation>
    <scope>IDENTIFICATION</scope>
</reference>
<evidence type="ECO:0000313" key="3">
    <source>
        <dbReference type="WBParaSite" id="Hba_17927"/>
    </source>
</evidence>
<proteinExistence type="predicted"/>
<dbReference type="InterPro" id="IPR059098">
    <property type="entry name" value="WHD_MCM2"/>
</dbReference>
<keyword evidence="2" id="KW-1185">Reference proteome</keyword>
<name>A0A1I7XK71_HETBA</name>